<evidence type="ECO:0000313" key="5">
    <source>
        <dbReference type="EMBL" id="KAG6443206.1"/>
    </source>
</evidence>
<accession>A0A921YPC3</accession>
<reference evidence="5" key="2">
    <citation type="submission" date="2020-12" db="EMBL/GenBank/DDBJ databases">
        <authorList>
            <person name="Kanost M."/>
        </authorList>
    </citation>
    <scope>NUCLEOTIDE SEQUENCE</scope>
</reference>
<organism evidence="5 6">
    <name type="scientific">Manduca sexta</name>
    <name type="common">Tobacco hawkmoth</name>
    <name type="synonym">Tobacco hornworm</name>
    <dbReference type="NCBI Taxonomy" id="7130"/>
    <lineage>
        <taxon>Eukaryota</taxon>
        <taxon>Metazoa</taxon>
        <taxon>Ecdysozoa</taxon>
        <taxon>Arthropoda</taxon>
        <taxon>Hexapoda</taxon>
        <taxon>Insecta</taxon>
        <taxon>Pterygota</taxon>
        <taxon>Neoptera</taxon>
        <taxon>Endopterygota</taxon>
        <taxon>Lepidoptera</taxon>
        <taxon>Glossata</taxon>
        <taxon>Ditrysia</taxon>
        <taxon>Bombycoidea</taxon>
        <taxon>Sphingidae</taxon>
        <taxon>Sphinginae</taxon>
        <taxon>Sphingini</taxon>
        <taxon>Manduca</taxon>
    </lineage>
</organism>
<comment type="subcellular location">
    <subcellularLocation>
        <location evidence="1">Nucleus</location>
    </subcellularLocation>
</comment>
<dbReference type="CDD" id="cd18315">
    <property type="entry name" value="BTB_POZ_BAB-like"/>
    <property type="match status" value="1"/>
</dbReference>
<dbReference type="Pfam" id="PF00651">
    <property type="entry name" value="BTB"/>
    <property type="match status" value="1"/>
</dbReference>
<proteinExistence type="predicted"/>
<dbReference type="GO" id="GO:0006357">
    <property type="term" value="P:regulation of transcription by RNA polymerase II"/>
    <property type="evidence" value="ECO:0007669"/>
    <property type="project" value="TreeGrafter"/>
</dbReference>
<evidence type="ECO:0000313" key="6">
    <source>
        <dbReference type="Proteomes" id="UP000791440"/>
    </source>
</evidence>
<dbReference type="AlphaFoldDB" id="A0A921YPC3"/>
<evidence type="ECO:0000256" key="1">
    <source>
        <dbReference type="ARBA" id="ARBA00004123"/>
    </source>
</evidence>
<dbReference type="PANTHER" id="PTHR23110:SF109">
    <property type="entry name" value="FI07618P-RELATED"/>
    <property type="match status" value="1"/>
</dbReference>
<feature type="region of interest" description="Disordered" evidence="3">
    <location>
        <begin position="433"/>
        <end position="520"/>
    </location>
</feature>
<dbReference type="EMBL" id="JH668300">
    <property type="protein sequence ID" value="KAG6443206.1"/>
    <property type="molecule type" value="Genomic_DNA"/>
</dbReference>
<feature type="domain" description="BTB" evidence="4">
    <location>
        <begin position="346"/>
        <end position="412"/>
    </location>
</feature>
<name>A0A921YPC3_MANSE</name>
<keyword evidence="2" id="KW-0539">Nucleus</keyword>
<feature type="compositionally biased region" description="Low complexity" evidence="3">
    <location>
        <begin position="490"/>
        <end position="502"/>
    </location>
</feature>
<dbReference type="Proteomes" id="UP000791440">
    <property type="component" value="Unassembled WGS sequence"/>
</dbReference>
<dbReference type="InterPro" id="IPR000210">
    <property type="entry name" value="BTB/POZ_dom"/>
</dbReference>
<dbReference type="InterPro" id="IPR051095">
    <property type="entry name" value="Dros_DevTransReg"/>
</dbReference>
<keyword evidence="6" id="KW-1185">Reference proteome</keyword>
<dbReference type="PROSITE" id="PS50097">
    <property type="entry name" value="BTB"/>
    <property type="match status" value="1"/>
</dbReference>
<gene>
    <name evidence="5" type="ORF">O3G_MSEX002711</name>
</gene>
<sequence length="605" mass="66012">MLTLVEFLHNMVGFSSFGDTTNRAAASASSNANGSASAACAARGSRGVFLKAARPSHSPVTAEYGPPPPRPPRAVRVRRSRSVLRESSAASHVLRAYRTHLSRYRRSSFLPDNRSRRNAAAAACLLSSGSSTDSSRQKSFYKAPQDLRFSRAARVARATASLSSTDESFGEAVTFRPPKGTRQLPTTVFWATTKESSKASVPFRPSQGILQLPADITAGLWATSGEPFSEAVPFRSPQDQRTLPAARAPEPAKAAVWVATLDKTITGPAIIKIPESIHQLRLARAPLAFESATHRAPATAGGMPAEEEPINMEGRETPQQFCLRWNNYQSNLTSCFDQLLQTELFVDVTLACEGQKLKAHKLVLSACSPYFQELLIDNPCQHPIIIMNNDIKYCDLKAVVYYMYRGEINVSEDQIPALLKVAETLKIRGLTDVSPSQSMLHEEGRTPKRTMTRDKSPQPERTRRRLSENREAAGSQETRRASPGSPPAAPADLSGSRGASPGDAPPPPPMPPLPTDDADIRPGIAEMIREEERVSIHVAHAVSQSFPAGARRRGGAAVQWSAPRALRTTRATSHRPYDGLNFPYRIALRVIYFGGSTLFPLMLKL</sequence>
<reference evidence="5" key="1">
    <citation type="journal article" date="2016" name="Insect Biochem. Mol. Biol.">
        <title>Multifaceted biological insights from a draft genome sequence of the tobacco hornworm moth, Manduca sexta.</title>
        <authorList>
            <person name="Kanost M.R."/>
            <person name="Arrese E.L."/>
            <person name="Cao X."/>
            <person name="Chen Y.R."/>
            <person name="Chellapilla S."/>
            <person name="Goldsmith M.R."/>
            <person name="Grosse-Wilde E."/>
            <person name="Heckel D.G."/>
            <person name="Herndon N."/>
            <person name="Jiang H."/>
            <person name="Papanicolaou A."/>
            <person name="Qu J."/>
            <person name="Soulages J.L."/>
            <person name="Vogel H."/>
            <person name="Walters J."/>
            <person name="Waterhouse R.M."/>
            <person name="Ahn S.J."/>
            <person name="Almeida F.C."/>
            <person name="An C."/>
            <person name="Aqrawi P."/>
            <person name="Bretschneider A."/>
            <person name="Bryant W.B."/>
            <person name="Bucks S."/>
            <person name="Chao H."/>
            <person name="Chevignon G."/>
            <person name="Christen J.M."/>
            <person name="Clarke D.F."/>
            <person name="Dittmer N.T."/>
            <person name="Ferguson L.C.F."/>
            <person name="Garavelou S."/>
            <person name="Gordon K.H.J."/>
            <person name="Gunaratna R.T."/>
            <person name="Han Y."/>
            <person name="Hauser F."/>
            <person name="He Y."/>
            <person name="Heidel-Fischer H."/>
            <person name="Hirsh A."/>
            <person name="Hu Y."/>
            <person name="Jiang H."/>
            <person name="Kalra D."/>
            <person name="Klinner C."/>
            <person name="Konig C."/>
            <person name="Kovar C."/>
            <person name="Kroll A.R."/>
            <person name="Kuwar S.S."/>
            <person name="Lee S.L."/>
            <person name="Lehman R."/>
            <person name="Li K."/>
            <person name="Li Z."/>
            <person name="Liang H."/>
            <person name="Lovelace S."/>
            <person name="Lu Z."/>
            <person name="Mansfield J.H."/>
            <person name="McCulloch K.J."/>
            <person name="Mathew T."/>
            <person name="Morton B."/>
            <person name="Muzny D.M."/>
            <person name="Neunemann D."/>
            <person name="Ongeri F."/>
            <person name="Pauchet Y."/>
            <person name="Pu L.L."/>
            <person name="Pyrousis I."/>
            <person name="Rao X.J."/>
            <person name="Redding A."/>
            <person name="Roesel C."/>
            <person name="Sanchez-Gracia A."/>
            <person name="Schaack S."/>
            <person name="Shukla A."/>
            <person name="Tetreau G."/>
            <person name="Wang Y."/>
            <person name="Xiong G.H."/>
            <person name="Traut W."/>
            <person name="Walsh T.K."/>
            <person name="Worley K.C."/>
            <person name="Wu D."/>
            <person name="Wu W."/>
            <person name="Wu Y.Q."/>
            <person name="Zhang X."/>
            <person name="Zou Z."/>
            <person name="Zucker H."/>
            <person name="Briscoe A.D."/>
            <person name="Burmester T."/>
            <person name="Clem R.J."/>
            <person name="Feyereisen R."/>
            <person name="Grimmelikhuijzen C.J.P."/>
            <person name="Hamodrakas S.J."/>
            <person name="Hansson B.S."/>
            <person name="Huguet E."/>
            <person name="Jermiin L.S."/>
            <person name="Lan Q."/>
            <person name="Lehman H.K."/>
            <person name="Lorenzen M."/>
            <person name="Merzendorfer H."/>
            <person name="Michalopoulos I."/>
            <person name="Morton D.B."/>
            <person name="Muthukrishnan S."/>
            <person name="Oakeshott J.G."/>
            <person name="Palmer W."/>
            <person name="Park Y."/>
            <person name="Passarelli A.L."/>
            <person name="Rozas J."/>
            <person name="Schwartz L.M."/>
            <person name="Smith W."/>
            <person name="Southgate A."/>
            <person name="Vilcinskas A."/>
            <person name="Vogt R."/>
            <person name="Wang P."/>
            <person name="Werren J."/>
            <person name="Yu X.Q."/>
            <person name="Zhou J.J."/>
            <person name="Brown S.J."/>
            <person name="Scherer S.E."/>
            <person name="Richards S."/>
            <person name="Blissard G.W."/>
        </authorList>
    </citation>
    <scope>NUCLEOTIDE SEQUENCE</scope>
</reference>
<evidence type="ECO:0000256" key="3">
    <source>
        <dbReference type="SAM" id="MobiDB-lite"/>
    </source>
</evidence>
<dbReference type="PANTHER" id="PTHR23110">
    <property type="entry name" value="BTB DOMAIN TRANSCRIPTION FACTOR"/>
    <property type="match status" value="1"/>
</dbReference>
<comment type="caution">
    <text evidence="5">The sequence shown here is derived from an EMBL/GenBank/DDBJ whole genome shotgun (WGS) entry which is preliminary data.</text>
</comment>
<feature type="compositionally biased region" description="Pro residues" evidence="3">
    <location>
        <begin position="503"/>
        <end position="514"/>
    </location>
</feature>
<feature type="compositionally biased region" description="Basic and acidic residues" evidence="3">
    <location>
        <begin position="440"/>
        <end position="471"/>
    </location>
</feature>
<evidence type="ECO:0000256" key="2">
    <source>
        <dbReference type="ARBA" id="ARBA00023242"/>
    </source>
</evidence>
<dbReference type="SMART" id="SM00225">
    <property type="entry name" value="BTB"/>
    <property type="match status" value="1"/>
</dbReference>
<dbReference type="GO" id="GO:0005634">
    <property type="term" value="C:nucleus"/>
    <property type="evidence" value="ECO:0007669"/>
    <property type="project" value="UniProtKB-SubCell"/>
</dbReference>
<evidence type="ECO:0000259" key="4">
    <source>
        <dbReference type="PROSITE" id="PS50097"/>
    </source>
</evidence>
<protein>
    <recommendedName>
        <fullName evidence="4">BTB domain-containing protein</fullName>
    </recommendedName>
</protein>